<dbReference type="GeneID" id="93565242"/>
<keyword evidence="1" id="KW-0238">DNA-binding</keyword>
<evidence type="ECO:0000313" key="5">
    <source>
        <dbReference type="Proteomes" id="UP000192536"/>
    </source>
</evidence>
<accession>A0A1X0WG20</accession>
<dbReference type="SUPFAM" id="SSF46955">
    <property type="entry name" value="Putative DNA-binding domain"/>
    <property type="match status" value="1"/>
</dbReference>
<comment type="caution">
    <text evidence="4">The sequence shown here is derived from an EMBL/GenBank/DDBJ whole genome shotgun (WGS) entry which is preliminary data.</text>
</comment>
<dbReference type="InterPro" id="IPR047057">
    <property type="entry name" value="MerR_fam"/>
</dbReference>
<dbReference type="Pfam" id="PF13411">
    <property type="entry name" value="MerR_1"/>
    <property type="match status" value="1"/>
</dbReference>
<dbReference type="STRING" id="1646377.BS640_09970"/>
<sequence length="122" mass="13753">MRIGELCAKAGVPRDTVRYYERQGLLEQASQPNGSNNYKVYSAVDLQRLKMIKHAKMLGFTLSEIAEVLAVWVDSQFSVEQKKASLQRKLVQIEEKERALAELRVGIINALNKVGQPCDDAF</sequence>
<evidence type="ECO:0000313" key="4">
    <source>
        <dbReference type="EMBL" id="ORJ25738.1"/>
    </source>
</evidence>
<evidence type="ECO:0000259" key="3">
    <source>
        <dbReference type="PROSITE" id="PS50937"/>
    </source>
</evidence>
<dbReference type="GO" id="GO:0003677">
    <property type="term" value="F:DNA binding"/>
    <property type="evidence" value="ECO:0007669"/>
    <property type="project" value="UniProtKB-KW"/>
</dbReference>
<name>A0A1X0WG20_9GAMM</name>
<keyword evidence="5" id="KW-1185">Reference proteome</keyword>
<dbReference type="GO" id="GO:0003700">
    <property type="term" value="F:DNA-binding transcription factor activity"/>
    <property type="evidence" value="ECO:0007669"/>
    <property type="project" value="InterPro"/>
</dbReference>
<dbReference type="InterPro" id="IPR009061">
    <property type="entry name" value="DNA-bd_dom_put_sf"/>
</dbReference>
<dbReference type="EMBL" id="MRWE01000013">
    <property type="protein sequence ID" value="ORJ25738.1"/>
    <property type="molecule type" value="Genomic_DNA"/>
</dbReference>
<dbReference type="PANTHER" id="PTHR30204:SF92">
    <property type="entry name" value="HTH-TYPE TRANSCRIPTIONAL REGULATOR ZNTR"/>
    <property type="match status" value="1"/>
</dbReference>
<keyword evidence="2" id="KW-0175">Coiled coil</keyword>
<feature type="domain" description="HTH merR-type" evidence="3">
    <location>
        <begin position="1"/>
        <end position="71"/>
    </location>
</feature>
<protein>
    <submittedName>
        <fullName evidence="4">Transcriptional regulator</fullName>
    </submittedName>
</protein>
<reference evidence="4 5" key="1">
    <citation type="journal article" date="2017" name="Int. J. Syst. Evol. Microbiol.">
        <title>Rouxiella badensis sp. nov. and Rouxiella silvae sp. nov. isolated from peat bog soil in Germany and emendation of the genus description.</title>
        <authorList>
            <person name="Le Fleche-Mateos A."/>
            <person name="Kugler J.H."/>
            <person name="Hansen S.H."/>
            <person name="Syldatk C."/>
            <person name="Hausmann R."/>
            <person name="Lomprez F."/>
            <person name="Vandenbogaert M."/>
            <person name="Manuguerra J.C."/>
            <person name="Grimont P.A."/>
        </authorList>
    </citation>
    <scope>NUCLEOTIDE SEQUENCE [LARGE SCALE GENOMIC DNA]</scope>
    <source>
        <strain evidence="4 5">DSM 100043</strain>
    </source>
</reference>
<dbReference type="PANTHER" id="PTHR30204">
    <property type="entry name" value="REDOX-CYCLING DRUG-SENSING TRANSCRIPTIONAL ACTIVATOR SOXR"/>
    <property type="match status" value="1"/>
</dbReference>
<dbReference type="SMART" id="SM00422">
    <property type="entry name" value="HTH_MERR"/>
    <property type="match status" value="1"/>
</dbReference>
<evidence type="ECO:0000256" key="2">
    <source>
        <dbReference type="SAM" id="Coils"/>
    </source>
</evidence>
<proteinExistence type="predicted"/>
<feature type="coiled-coil region" evidence="2">
    <location>
        <begin position="79"/>
        <end position="113"/>
    </location>
</feature>
<dbReference type="PROSITE" id="PS50937">
    <property type="entry name" value="HTH_MERR_2"/>
    <property type="match status" value="1"/>
</dbReference>
<dbReference type="AlphaFoldDB" id="A0A1X0WG20"/>
<gene>
    <name evidence="4" type="ORF">BS640_09970</name>
</gene>
<organism evidence="4 5">
    <name type="scientific">Rouxiella badensis</name>
    <dbReference type="NCBI Taxonomy" id="1646377"/>
    <lineage>
        <taxon>Bacteria</taxon>
        <taxon>Pseudomonadati</taxon>
        <taxon>Pseudomonadota</taxon>
        <taxon>Gammaproteobacteria</taxon>
        <taxon>Enterobacterales</taxon>
        <taxon>Yersiniaceae</taxon>
        <taxon>Rouxiella</taxon>
    </lineage>
</organism>
<dbReference type="Gene3D" id="1.10.1660.10">
    <property type="match status" value="1"/>
</dbReference>
<dbReference type="InterPro" id="IPR000551">
    <property type="entry name" value="MerR-type_HTH_dom"/>
</dbReference>
<dbReference type="Proteomes" id="UP000192536">
    <property type="component" value="Unassembled WGS sequence"/>
</dbReference>
<dbReference type="RefSeq" id="WP_084912493.1">
    <property type="nucleotide sequence ID" value="NZ_CAUQAZ010000079.1"/>
</dbReference>
<evidence type="ECO:0000256" key="1">
    <source>
        <dbReference type="ARBA" id="ARBA00023125"/>
    </source>
</evidence>